<keyword evidence="3 6" id="KW-0238">DNA-binding</keyword>
<dbReference type="GO" id="GO:0003678">
    <property type="term" value="F:DNA helicase activity"/>
    <property type="evidence" value="ECO:0007669"/>
    <property type="project" value="UniProtKB-EC"/>
</dbReference>
<comment type="caution">
    <text evidence="8">The sequence shown here is derived from an EMBL/GenBank/DDBJ whole genome shotgun (WGS) entry which is preliminary data.</text>
</comment>
<keyword evidence="8" id="KW-0378">Hydrolase</keyword>
<proteinExistence type="inferred from homology"/>
<dbReference type="Pfam" id="PF01330">
    <property type="entry name" value="RuvA_N"/>
    <property type="match status" value="1"/>
</dbReference>
<dbReference type="InterPro" id="IPR012340">
    <property type="entry name" value="NA-bd_OB-fold"/>
</dbReference>
<comment type="subunit">
    <text evidence="6">Homotetramer. Forms an RuvA(8)-RuvB(12)-Holliday junction (HJ) complex. HJ DNA is sandwiched between 2 RuvA tetramers; dsDNA enters through RuvA and exits via RuvB. An RuvB hexamer assembles on each DNA strand where it exits the tetramer. Each RuvB hexamer is contacted by two RuvA subunits (via domain III) on 2 adjacent RuvB subunits; this complex drives branch migration. In the full resolvosome a probable DNA-RuvA(4)-RuvB(12)-RuvC(2) complex forms which resolves the HJ.</text>
</comment>
<dbReference type="Gene3D" id="1.10.8.10">
    <property type="entry name" value="DNA helicase RuvA subunit, C-terminal domain"/>
    <property type="match status" value="1"/>
</dbReference>
<evidence type="ECO:0000256" key="4">
    <source>
        <dbReference type="ARBA" id="ARBA00023172"/>
    </source>
</evidence>
<comment type="caution">
    <text evidence="6">Lacks conserved residue(s) required for the propagation of feature annotation.</text>
</comment>
<feature type="region of interest" description="Domain III" evidence="6">
    <location>
        <begin position="156"/>
        <end position="206"/>
    </location>
</feature>
<keyword evidence="5 6" id="KW-0234">DNA repair</keyword>
<dbReference type="InterPro" id="IPR036267">
    <property type="entry name" value="RuvA_C_sf"/>
</dbReference>
<dbReference type="GO" id="GO:0016787">
    <property type="term" value="F:hydrolase activity"/>
    <property type="evidence" value="ECO:0007669"/>
    <property type="project" value="UniProtKB-KW"/>
</dbReference>
<keyword evidence="4 6" id="KW-0233">DNA recombination</keyword>
<dbReference type="Proteomes" id="UP001271769">
    <property type="component" value="Unassembled WGS sequence"/>
</dbReference>
<evidence type="ECO:0000313" key="9">
    <source>
        <dbReference type="Proteomes" id="UP001271769"/>
    </source>
</evidence>
<sequence length="206" mass="21056">MIGKLTGVVDSVASDAAIIDVNGVGYIVHASSKTLGRLGSRGTAASLLIDTHVREDAISLYGFAETVERDWFRALLNIQGVGAKVALSILSVMAPDELARAIAAQDKAAVARANGVGPKLAQRVVSEMKDKAGGIGLGAALVGGDVAVAAAVETADGPLNDAVSALVNLGYRRTEAYSAVAKVMQKQGANVGLNELIVHGLKELAQ</sequence>
<evidence type="ECO:0000256" key="6">
    <source>
        <dbReference type="HAMAP-Rule" id="MF_00031"/>
    </source>
</evidence>
<dbReference type="Gene3D" id="2.40.50.140">
    <property type="entry name" value="Nucleic acid-binding proteins"/>
    <property type="match status" value="1"/>
</dbReference>
<comment type="function">
    <text evidence="6">The RuvA-RuvB-RuvC complex processes Holliday junction (HJ) DNA during genetic recombination and DNA repair, while the RuvA-RuvB complex plays an important role in the rescue of blocked DNA replication forks via replication fork reversal (RFR). RuvA specifically binds to HJ cruciform DNA, conferring on it an open structure. The RuvB hexamer acts as an ATP-dependent pump, pulling dsDNA into and through the RuvAB complex. HJ branch migration allows RuvC to scan DNA until it finds its consensus sequence, where it cleaves and resolves the cruciform DNA.</text>
</comment>
<keyword evidence="2 6" id="KW-0227">DNA damage</keyword>
<dbReference type="Pfam" id="PF14520">
    <property type="entry name" value="HHH_5"/>
    <property type="match status" value="1"/>
</dbReference>
<dbReference type="InterPro" id="IPR011114">
    <property type="entry name" value="RuvA_C"/>
</dbReference>
<dbReference type="RefSeq" id="WP_320501721.1">
    <property type="nucleotide sequence ID" value="NZ_JAXCLX010000002.1"/>
</dbReference>
<evidence type="ECO:0000256" key="2">
    <source>
        <dbReference type="ARBA" id="ARBA00022763"/>
    </source>
</evidence>
<dbReference type="SUPFAM" id="SSF46929">
    <property type="entry name" value="DNA helicase RuvA subunit, C-terminal domain"/>
    <property type="match status" value="1"/>
</dbReference>
<evidence type="ECO:0000256" key="1">
    <source>
        <dbReference type="ARBA" id="ARBA00022490"/>
    </source>
</evidence>
<dbReference type="HAMAP" id="MF_00031">
    <property type="entry name" value="DNA_HJ_migration_RuvA"/>
    <property type="match status" value="1"/>
</dbReference>
<dbReference type="Pfam" id="PF07499">
    <property type="entry name" value="RuvA_C"/>
    <property type="match status" value="1"/>
</dbReference>
<evidence type="ECO:0000313" key="8">
    <source>
        <dbReference type="EMBL" id="MDY0873260.1"/>
    </source>
</evidence>
<evidence type="ECO:0000256" key="5">
    <source>
        <dbReference type="ARBA" id="ARBA00023204"/>
    </source>
</evidence>
<feature type="region of interest" description="Domain I" evidence="6">
    <location>
        <begin position="1"/>
        <end position="64"/>
    </location>
</feature>
<feature type="domain" description="Helix-hairpin-helix DNA-binding motif class 1" evidence="7">
    <location>
        <begin position="73"/>
        <end position="92"/>
    </location>
</feature>
<dbReference type="InterPro" id="IPR003583">
    <property type="entry name" value="Hlx-hairpin-Hlx_DNA-bd_motif"/>
</dbReference>
<keyword evidence="1 6" id="KW-0963">Cytoplasm</keyword>
<comment type="similarity">
    <text evidence="6">Belongs to the RuvA family.</text>
</comment>
<organism evidence="8 9">
    <name type="scientific">Dongia rigui</name>
    <dbReference type="NCBI Taxonomy" id="940149"/>
    <lineage>
        <taxon>Bacteria</taxon>
        <taxon>Pseudomonadati</taxon>
        <taxon>Pseudomonadota</taxon>
        <taxon>Alphaproteobacteria</taxon>
        <taxon>Rhodospirillales</taxon>
        <taxon>Dongiaceae</taxon>
        <taxon>Dongia</taxon>
    </lineage>
</organism>
<accession>A0ABU5E238</accession>
<dbReference type="SMART" id="SM00278">
    <property type="entry name" value="HhH1"/>
    <property type="match status" value="2"/>
</dbReference>
<evidence type="ECO:0000259" key="7">
    <source>
        <dbReference type="SMART" id="SM00278"/>
    </source>
</evidence>
<keyword evidence="9" id="KW-1185">Reference proteome</keyword>
<dbReference type="NCBIfam" id="TIGR00084">
    <property type="entry name" value="ruvA"/>
    <property type="match status" value="1"/>
</dbReference>
<dbReference type="EMBL" id="JAXCLX010000002">
    <property type="protein sequence ID" value="MDY0873260.1"/>
    <property type="molecule type" value="Genomic_DNA"/>
</dbReference>
<dbReference type="Gene3D" id="1.10.150.20">
    <property type="entry name" value="5' to 3' exonuclease, C-terminal subdomain"/>
    <property type="match status" value="1"/>
</dbReference>
<comment type="subcellular location">
    <subcellularLocation>
        <location evidence="6">Cytoplasm</location>
    </subcellularLocation>
</comment>
<reference evidence="8 9" key="1">
    <citation type="journal article" date="2013" name="Antonie Van Leeuwenhoek">
        <title>Dongia rigui sp. nov., isolated from freshwater of a large wetland in Korea.</title>
        <authorList>
            <person name="Baik K.S."/>
            <person name="Hwang Y.M."/>
            <person name="Choi J.S."/>
            <person name="Kwon J."/>
            <person name="Seong C.N."/>
        </authorList>
    </citation>
    <scope>NUCLEOTIDE SEQUENCE [LARGE SCALE GENOMIC DNA]</scope>
    <source>
        <strain evidence="8 9">04SU4-P</strain>
    </source>
</reference>
<dbReference type="CDD" id="cd14332">
    <property type="entry name" value="UBA_RuvA_C"/>
    <property type="match status" value="1"/>
</dbReference>
<dbReference type="SUPFAM" id="SSF50249">
    <property type="entry name" value="Nucleic acid-binding proteins"/>
    <property type="match status" value="1"/>
</dbReference>
<dbReference type="InterPro" id="IPR010994">
    <property type="entry name" value="RuvA_2-like"/>
</dbReference>
<dbReference type="InterPro" id="IPR000085">
    <property type="entry name" value="RuvA"/>
</dbReference>
<dbReference type="SUPFAM" id="SSF47781">
    <property type="entry name" value="RuvA domain 2-like"/>
    <property type="match status" value="1"/>
</dbReference>
<gene>
    <name evidence="6 8" type="primary">ruvA</name>
    <name evidence="8" type="ORF">SMD31_15065</name>
</gene>
<protein>
    <recommendedName>
        <fullName evidence="6">Holliday junction branch migration complex subunit RuvA</fullName>
    </recommendedName>
</protein>
<comment type="domain">
    <text evidence="6">Has three domains with a flexible linker between the domains II and III and assumes an 'L' shape. Domain III is highly mobile and contacts RuvB.</text>
</comment>
<name>A0ABU5E238_9PROT</name>
<evidence type="ECO:0000256" key="3">
    <source>
        <dbReference type="ARBA" id="ARBA00023125"/>
    </source>
</evidence>
<feature type="domain" description="Helix-hairpin-helix DNA-binding motif class 1" evidence="7">
    <location>
        <begin position="108"/>
        <end position="127"/>
    </location>
</feature>
<dbReference type="InterPro" id="IPR013849">
    <property type="entry name" value="DNA_helicase_Holl-junc_RuvA_I"/>
</dbReference>